<protein>
    <submittedName>
        <fullName evidence="1">Uncharacterized protein</fullName>
    </submittedName>
</protein>
<evidence type="ECO:0000313" key="2">
    <source>
        <dbReference type="Proteomes" id="UP000006201"/>
    </source>
</evidence>
<dbReference type="STRING" id="87626.PTD2_20057"/>
<dbReference type="Proteomes" id="UP000006201">
    <property type="component" value="Unassembled WGS sequence"/>
</dbReference>
<comment type="caution">
    <text evidence="1">The sequence shown here is derived from an EMBL/GenBank/DDBJ whole genome shotgun (WGS) entry which is preliminary data.</text>
</comment>
<keyword evidence="2" id="KW-1185">Reference proteome</keyword>
<name>A4C9T7_9GAMM</name>
<proteinExistence type="predicted"/>
<evidence type="ECO:0000313" key="1">
    <source>
        <dbReference type="EMBL" id="EAR28145.1"/>
    </source>
</evidence>
<accession>A4C9T7</accession>
<gene>
    <name evidence="1" type="ORF">PTD2_20057</name>
</gene>
<sequence length="46" mass="5211">MLKRFFYILNLTAIQQNLAHQAAMFTMSGLVNKIKGLKKAVKAFLV</sequence>
<organism evidence="1 2">
    <name type="scientific">Pseudoalteromonas tunicata D2</name>
    <dbReference type="NCBI Taxonomy" id="87626"/>
    <lineage>
        <taxon>Bacteria</taxon>
        <taxon>Pseudomonadati</taxon>
        <taxon>Pseudomonadota</taxon>
        <taxon>Gammaproteobacteria</taxon>
        <taxon>Alteromonadales</taxon>
        <taxon>Pseudoalteromonadaceae</taxon>
        <taxon>Pseudoalteromonas</taxon>
    </lineage>
</organism>
<reference evidence="1 2" key="1">
    <citation type="submission" date="2006-02" db="EMBL/GenBank/DDBJ databases">
        <authorList>
            <person name="Moran M.A."/>
            <person name="Kjelleberg S."/>
            <person name="Egan S."/>
            <person name="Saunders N."/>
            <person name="Thomas T."/>
            <person name="Ferriera S."/>
            <person name="Johnson J."/>
            <person name="Kravitz S."/>
            <person name="Halpern A."/>
            <person name="Remington K."/>
            <person name="Beeson K."/>
            <person name="Tran B."/>
            <person name="Rogers Y.-H."/>
            <person name="Friedman R."/>
            <person name="Venter J.C."/>
        </authorList>
    </citation>
    <scope>NUCLEOTIDE SEQUENCE [LARGE SCALE GENOMIC DNA]</scope>
    <source>
        <strain evidence="1 2">D2</strain>
    </source>
</reference>
<dbReference type="HOGENOM" id="CLU_3188033_0_0_6"/>
<dbReference type="EMBL" id="AAOH01000004">
    <property type="protein sequence ID" value="EAR28145.1"/>
    <property type="molecule type" value="Genomic_DNA"/>
</dbReference>
<dbReference type="AlphaFoldDB" id="A4C9T7"/>